<organism evidence="2 3">
    <name type="scientific">Fasciola gigantica</name>
    <name type="common">Giant liver fluke</name>
    <dbReference type="NCBI Taxonomy" id="46835"/>
    <lineage>
        <taxon>Eukaryota</taxon>
        <taxon>Metazoa</taxon>
        <taxon>Spiralia</taxon>
        <taxon>Lophotrochozoa</taxon>
        <taxon>Platyhelminthes</taxon>
        <taxon>Trematoda</taxon>
        <taxon>Digenea</taxon>
        <taxon>Plagiorchiida</taxon>
        <taxon>Echinostomata</taxon>
        <taxon>Echinostomatoidea</taxon>
        <taxon>Fasciolidae</taxon>
        <taxon>Fasciola</taxon>
    </lineage>
</organism>
<reference evidence="2 3" key="1">
    <citation type="submission" date="2019-04" db="EMBL/GenBank/DDBJ databases">
        <title>Annotation for the trematode Fasciola gigantica.</title>
        <authorList>
            <person name="Choi Y.-J."/>
        </authorList>
    </citation>
    <scope>NUCLEOTIDE SEQUENCE [LARGE SCALE GENOMIC DNA]</scope>
    <source>
        <strain evidence="2">Uganda_cow_1</strain>
    </source>
</reference>
<proteinExistence type="predicted"/>
<dbReference type="EMBL" id="SUNJ01004051">
    <property type="protein sequence ID" value="TPP64767.1"/>
    <property type="molecule type" value="Genomic_DNA"/>
</dbReference>
<comment type="caution">
    <text evidence="2">The sequence shown here is derived from an EMBL/GenBank/DDBJ whole genome shotgun (WGS) entry which is preliminary data.</text>
</comment>
<sequence>MPGNSSDGKHKRRPVGFQLTEDEINNFIAHGGDDEDSGESDWDDLGETNLSEVQYQKKTFQINTNPPKATSSSSTKLKVSERQGLLTNYSPPPEFFYVT</sequence>
<feature type="region of interest" description="Disordered" evidence="1">
    <location>
        <begin position="63"/>
        <end position="91"/>
    </location>
</feature>
<gene>
    <name evidence="2" type="ORF">FGIG_04281</name>
</gene>
<keyword evidence="3" id="KW-1185">Reference proteome</keyword>
<evidence type="ECO:0000313" key="3">
    <source>
        <dbReference type="Proteomes" id="UP000316759"/>
    </source>
</evidence>
<accession>A0A504Z2L7</accession>
<dbReference type="Proteomes" id="UP000316759">
    <property type="component" value="Unassembled WGS sequence"/>
</dbReference>
<feature type="compositionally biased region" description="Polar residues" evidence="1">
    <location>
        <begin position="63"/>
        <end position="77"/>
    </location>
</feature>
<evidence type="ECO:0000313" key="2">
    <source>
        <dbReference type="EMBL" id="TPP64767.1"/>
    </source>
</evidence>
<protein>
    <submittedName>
        <fullName evidence="2">Uncharacterized protein</fullName>
    </submittedName>
</protein>
<name>A0A504Z2L7_FASGI</name>
<dbReference type="AlphaFoldDB" id="A0A504Z2L7"/>
<evidence type="ECO:0000256" key="1">
    <source>
        <dbReference type="SAM" id="MobiDB-lite"/>
    </source>
</evidence>